<comment type="caution">
    <text evidence="1">The sequence shown here is derived from an EMBL/GenBank/DDBJ whole genome shotgun (WGS) entry which is preliminary data.</text>
</comment>
<sequence>MEWVRGAMVAASTAAAIASIPLEIIYCPERHANPRDRPRSPRFDGLRFIETLITAHRAGMRRCWDSLDFSTRVVLASPLLISARRKRGLVSCDLDLFLGLLCRGLVTALHQRTQRRSRDFGAVQTAGASVTRPHPDGQPSKVSAFSNLLPLTSSLIRVPSFRLVLWVSELF</sequence>
<dbReference type="Proteomes" id="UP000652761">
    <property type="component" value="Unassembled WGS sequence"/>
</dbReference>
<reference evidence="1" key="1">
    <citation type="submission" date="2017-07" db="EMBL/GenBank/DDBJ databases">
        <title>Taro Niue Genome Assembly and Annotation.</title>
        <authorList>
            <person name="Atibalentja N."/>
            <person name="Keating K."/>
            <person name="Fields C.J."/>
        </authorList>
    </citation>
    <scope>NUCLEOTIDE SEQUENCE</scope>
    <source>
        <strain evidence="1">Niue_2</strain>
        <tissue evidence="1">Leaf</tissue>
    </source>
</reference>
<gene>
    <name evidence="1" type="ORF">Taro_013293</name>
</gene>
<dbReference type="EMBL" id="NMUH01000529">
    <property type="protein sequence ID" value="MQL80838.1"/>
    <property type="molecule type" value="Genomic_DNA"/>
</dbReference>
<proteinExistence type="predicted"/>
<protein>
    <submittedName>
        <fullName evidence="1">Uncharacterized protein</fullName>
    </submittedName>
</protein>
<accession>A0A843UB63</accession>
<keyword evidence="2" id="KW-1185">Reference proteome</keyword>
<organism evidence="1 2">
    <name type="scientific">Colocasia esculenta</name>
    <name type="common">Wild taro</name>
    <name type="synonym">Arum esculentum</name>
    <dbReference type="NCBI Taxonomy" id="4460"/>
    <lineage>
        <taxon>Eukaryota</taxon>
        <taxon>Viridiplantae</taxon>
        <taxon>Streptophyta</taxon>
        <taxon>Embryophyta</taxon>
        <taxon>Tracheophyta</taxon>
        <taxon>Spermatophyta</taxon>
        <taxon>Magnoliopsida</taxon>
        <taxon>Liliopsida</taxon>
        <taxon>Araceae</taxon>
        <taxon>Aroideae</taxon>
        <taxon>Colocasieae</taxon>
        <taxon>Colocasia</taxon>
    </lineage>
</organism>
<name>A0A843UB63_COLES</name>
<evidence type="ECO:0000313" key="1">
    <source>
        <dbReference type="EMBL" id="MQL80838.1"/>
    </source>
</evidence>
<dbReference type="AlphaFoldDB" id="A0A843UB63"/>
<evidence type="ECO:0000313" key="2">
    <source>
        <dbReference type="Proteomes" id="UP000652761"/>
    </source>
</evidence>